<feature type="transmembrane region" description="Helical" evidence="4">
    <location>
        <begin position="255"/>
        <end position="274"/>
    </location>
</feature>
<feature type="transmembrane region" description="Helical" evidence="4">
    <location>
        <begin position="133"/>
        <end position="156"/>
    </location>
</feature>
<keyword evidence="3 4" id="KW-0472">Membrane</keyword>
<dbReference type="PANTHER" id="PTHR23537:SF1">
    <property type="entry name" value="SUGAR TRANSPORTER"/>
    <property type="match status" value="1"/>
</dbReference>
<reference evidence="6 7" key="1">
    <citation type="submission" date="2019-12" db="EMBL/GenBank/DDBJ databases">
        <title>Comparative genomics gives insights into the taxonomy of the Azoarcus-Aromatoleum group and reveals separate origins of nif in the plant-associated Azoarcus and non-plant-associated Aromatoleum sub-groups.</title>
        <authorList>
            <person name="Lafos M."/>
            <person name="Maluk M."/>
            <person name="Batista M."/>
            <person name="Junghare M."/>
            <person name="Carmona M."/>
            <person name="Faoro H."/>
            <person name="Cruz L.M."/>
            <person name="Battistoni F."/>
            <person name="De Souza E."/>
            <person name="Pedrosa F."/>
            <person name="Chen W.-M."/>
            <person name="Poole P.S."/>
            <person name="Dixon R.A."/>
            <person name="James E.K."/>
        </authorList>
    </citation>
    <scope>NUCLEOTIDE SEQUENCE [LARGE SCALE GENOMIC DNA]</scope>
    <source>
        <strain evidence="6 7">Td21</strain>
    </source>
</reference>
<dbReference type="InterPro" id="IPR036259">
    <property type="entry name" value="MFS_trans_sf"/>
</dbReference>
<organism evidence="6 7">
    <name type="scientific">Aromatoleum toluvorans</name>
    <dbReference type="NCBI Taxonomy" id="92002"/>
    <lineage>
        <taxon>Bacteria</taxon>
        <taxon>Pseudomonadati</taxon>
        <taxon>Pseudomonadota</taxon>
        <taxon>Betaproteobacteria</taxon>
        <taxon>Rhodocyclales</taxon>
        <taxon>Rhodocyclaceae</taxon>
        <taxon>Aromatoleum</taxon>
    </lineage>
</organism>
<evidence type="ECO:0000256" key="3">
    <source>
        <dbReference type="ARBA" id="ARBA00023136"/>
    </source>
</evidence>
<gene>
    <name evidence="6" type="ORF">GPA22_20715</name>
</gene>
<feature type="transmembrane region" description="Helical" evidence="4">
    <location>
        <begin position="75"/>
        <end position="94"/>
    </location>
</feature>
<name>A0ABX1Q6Z7_9RHOO</name>
<dbReference type="InterPro" id="IPR010645">
    <property type="entry name" value="MFS_4"/>
</dbReference>
<sequence length="396" mass="40791">MTNKLDHRLVLPGLCIVATSYGLARYAYGLYLPIFREAFALSDATLALVAAISYASYFCITVAGIYLSTRLAPRLSVLLGGMAAVIGMAMIAAAQTPFMLGAGVAIAGVSPGLAYTPFSEIIATLVSEARQRVIYSVINSGTSLGVMLSGPAAILLGERWRVAWGLFAAFGLLSTLWCVAILPRMPARAGTLPSARASLGSLATAARLRLFVVSFLIGIAASIYWAFSVDLVTAGGGGTYALLGVPVPAARFGQVFWTLVGLAGFASMATGAAVERLGVVPAMRLCLSGVGASMAMIALGQSAGGVLISGLLFGAFFMSLSAVLGMWSLELFQDLPAVGFGLTFLLLSAGQFFGPLLVGLLIEHVALGQLFIASAGLCAALVMALPYRQVAVQAAG</sequence>
<feature type="transmembrane region" description="Helical" evidence="4">
    <location>
        <begin position="48"/>
        <end position="68"/>
    </location>
</feature>
<keyword evidence="1 4" id="KW-0812">Transmembrane</keyword>
<feature type="transmembrane region" description="Helical" evidence="4">
    <location>
        <begin position="100"/>
        <end position="126"/>
    </location>
</feature>
<comment type="caution">
    <text evidence="6">The sequence shown here is derived from an EMBL/GenBank/DDBJ whole genome shotgun (WGS) entry which is preliminary data.</text>
</comment>
<keyword evidence="7" id="KW-1185">Reference proteome</keyword>
<dbReference type="EMBL" id="WTVN01000050">
    <property type="protein sequence ID" value="NMG46146.1"/>
    <property type="molecule type" value="Genomic_DNA"/>
</dbReference>
<evidence type="ECO:0000256" key="2">
    <source>
        <dbReference type="ARBA" id="ARBA00022989"/>
    </source>
</evidence>
<feature type="transmembrane region" description="Helical" evidence="4">
    <location>
        <begin position="306"/>
        <end position="327"/>
    </location>
</feature>
<feature type="transmembrane region" description="Helical" evidence="4">
    <location>
        <begin position="368"/>
        <end position="387"/>
    </location>
</feature>
<feature type="transmembrane region" description="Helical" evidence="4">
    <location>
        <begin position="339"/>
        <end position="362"/>
    </location>
</feature>
<dbReference type="InterPro" id="IPR020846">
    <property type="entry name" value="MFS_dom"/>
</dbReference>
<dbReference type="SUPFAM" id="SSF103473">
    <property type="entry name" value="MFS general substrate transporter"/>
    <property type="match status" value="1"/>
</dbReference>
<dbReference type="Pfam" id="PF06779">
    <property type="entry name" value="MFS_4"/>
    <property type="match status" value="1"/>
</dbReference>
<feature type="transmembrane region" description="Helical" evidence="4">
    <location>
        <begin position="9"/>
        <end position="28"/>
    </location>
</feature>
<evidence type="ECO:0000313" key="7">
    <source>
        <dbReference type="Proteomes" id="UP000623795"/>
    </source>
</evidence>
<proteinExistence type="predicted"/>
<keyword evidence="2 4" id="KW-1133">Transmembrane helix</keyword>
<accession>A0ABX1Q6Z7</accession>
<dbReference type="RefSeq" id="WP_169257974.1">
    <property type="nucleotide sequence ID" value="NZ_WTVN01000050.1"/>
</dbReference>
<feature type="domain" description="Major facilitator superfamily (MFS) profile" evidence="5">
    <location>
        <begin position="1"/>
        <end position="393"/>
    </location>
</feature>
<dbReference type="Gene3D" id="1.20.1250.20">
    <property type="entry name" value="MFS general substrate transporter like domains"/>
    <property type="match status" value="1"/>
</dbReference>
<dbReference type="Proteomes" id="UP000623795">
    <property type="component" value="Unassembled WGS sequence"/>
</dbReference>
<evidence type="ECO:0000259" key="5">
    <source>
        <dbReference type="PROSITE" id="PS50850"/>
    </source>
</evidence>
<dbReference type="PROSITE" id="PS50850">
    <property type="entry name" value="MFS"/>
    <property type="match status" value="1"/>
</dbReference>
<dbReference type="PANTHER" id="PTHR23537">
    <property type="match status" value="1"/>
</dbReference>
<protein>
    <submittedName>
        <fullName evidence="6">YbfB/YjiJ family MFS transporter</fullName>
    </submittedName>
</protein>
<feature type="transmembrane region" description="Helical" evidence="4">
    <location>
        <begin position="162"/>
        <end position="182"/>
    </location>
</feature>
<feature type="transmembrane region" description="Helical" evidence="4">
    <location>
        <begin position="208"/>
        <end position="227"/>
    </location>
</feature>
<evidence type="ECO:0000256" key="1">
    <source>
        <dbReference type="ARBA" id="ARBA00022692"/>
    </source>
</evidence>
<evidence type="ECO:0000256" key="4">
    <source>
        <dbReference type="SAM" id="Phobius"/>
    </source>
</evidence>
<evidence type="ECO:0000313" key="6">
    <source>
        <dbReference type="EMBL" id="NMG46146.1"/>
    </source>
</evidence>